<dbReference type="PANTHER" id="PTHR43201:SF5">
    <property type="entry name" value="MEDIUM-CHAIN ACYL-COA LIGASE ACSF2, MITOCHONDRIAL"/>
    <property type="match status" value="1"/>
</dbReference>
<organism evidence="4 5">
    <name type="scientific">Chondromyces apiculatus DSM 436</name>
    <dbReference type="NCBI Taxonomy" id="1192034"/>
    <lineage>
        <taxon>Bacteria</taxon>
        <taxon>Pseudomonadati</taxon>
        <taxon>Myxococcota</taxon>
        <taxon>Polyangia</taxon>
        <taxon>Polyangiales</taxon>
        <taxon>Polyangiaceae</taxon>
        <taxon>Chondromyces</taxon>
    </lineage>
</organism>
<keyword evidence="2 4" id="KW-0436">Ligase</keyword>
<dbReference type="SUPFAM" id="SSF56801">
    <property type="entry name" value="Acetyl-CoA synthetase-like"/>
    <property type="match status" value="1"/>
</dbReference>
<accession>A0A017SU39</accession>
<keyword evidence="5" id="KW-1185">Reference proteome</keyword>
<sequence length="599" mass="63813">MVLASPVPLGDYARCVGDWLEHWASAAPERVFLTERAPDGALVAVTFGEARERVRALAQALLDLGLSPERPLALLSDNDVHHALLQLAAMHVGIPAVPVSPAYALMSRDLEKLRHILGVVRPGAVFAADGAAFARALGAAGEVSSAGRAARAPRLLTSRNAPPGALSVDALGAGPHGEAVERAFRAITPDTVAKILFTSGSTGAPKGVLNTQRMLCSNQAMIAALWPFLRARPPVTVDWLPWSHTFGGNHNFNMFLCHGGTLHVDSGKPAPGLVERTVARLREASSTLYFNVPRGYEMLLPYLEADAALREVFFRDLDALFYAAAALPQSLWERLEAVSRRARGEAVPLISAWGATETSPMATCVHFPLERAGNIGLPPPGCEIRLAPVGDRLEIRVRGPQVTPGYLDGGREDAFDAQGFYRTGDAAKLADPQAPELGILFDGRISENFKLSSGTWVAVGELRVALVAAASPAVQDAVITGHDREEVGALLFLSAAGCARLASEGRGREVRGMPMGELLRDEGVRAHVRAALQAHNQGCGGSSRRVGRVLFLEEPPSIDGGEITDKGYLNQRAVLTRRAALVERLHAAEPAEDVLVIST</sequence>
<evidence type="ECO:0000256" key="1">
    <source>
        <dbReference type="ARBA" id="ARBA00006432"/>
    </source>
</evidence>
<dbReference type="eggNOG" id="COG0318">
    <property type="taxonomic scope" value="Bacteria"/>
</dbReference>
<evidence type="ECO:0000256" key="2">
    <source>
        <dbReference type="ARBA" id="ARBA00022598"/>
    </source>
</evidence>
<dbReference type="GO" id="GO:0006631">
    <property type="term" value="P:fatty acid metabolic process"/>
    <property type="evidence" value="ECO:0007669"/>
    <property type="project" value="TreeGrafter"/>
</dbReference>
<dbReference type="Proteomes" id="UP000019678">
    <property type="component" value="Unassembled WGS sequence"/>
</dbReference>
<reference evidence="4 5" key="1">
    <citation type="submission" date="2013-05" db="EMBL/GenBank/DDBJ databases">
        <title>Genome assembly of Chondromyces apiculatus DSM 436.</title>
        <authorList>
            <person name="Sharma G."/>
            <person name="Khatri I."/>
            <person name="Kaur C."/>
            <person name="Mayilraj S."/>
            <person name="Subramanian S."/>
        </authorList>
    </citation>
    <scope>NUCLEOTIDE SEQUENCE [LARGE SCALE GENOMIC DNA]</scope>
    <source>
        <strain evidence="4 5">DSM 436</strain>
    </source>
</reference>
<protein>
    <submittedName>
        <fullName evidence="4">Long-chain-fatty-acid--CoA ligase</fullName>
    </submittedName>
</protein>
<dbReference type="Gene3D" id="3.40.50.12780">
    <property type="entry name" value="N-terminal domain of ligase-like"/>
    <property type="match status" value="1"/>
</dbReference>
<dbReference type="Pfam" id="PF00501">
    <property type="entry name" value="AMP-binding"/>
    <property type="match status" value="1"/>
</dbReference>
<dbReference type="GO" id="GO:0031956">
    <property type="term" value="F:medium-chain fatty acid-CoA ligase activity"/>
    <property type="evidence" value="ECO:0007669"/>
    <property type="project" value="TreeGrafter"/>
</dbReference>
<evidence type="ECO:0000313" key="5">
    <source>
        <dbReference type="Proteomes" id="UP000019678"/>
    </source>
</evidence>
<evidence type="ECO:0000259" key="3">
    <source>
        <dbReference type="Pfam" id="PF00501"/>
    </source>
</evidence>
<dbReference type="PANTHER" id="PTHR43201">
    <property type="entry name" value="ACYL-COA SYNTHETASE"/>
    <property type="match status" value="1"/>
</dbReference>
<comment type="similarity">
    <text evidence="1">Belongs to the ATP-dependent AMP-binding enzyme family.</text>
</comment>
<dbReference type="InterPro" id="IPR042099">
    <property type="entry name" value="ANL_N_sf"/>
</dbReference>
<dbReference type="EMBL" id="ASRX01000109">
    <property type="protein sequence ID" value="EYF00474.1"/>
    <property type="molecule type" value="Genomic_DNA"/>
</dbReference>
<name>A0A017SU39_9BACT</name>
<evidence type="ECO:0000313" key="4">
    <source>
        <dbReference type="EMBL" id="EYF00474.1"/>
    </source>
</evidence>
<feature type="domain" description="AMP-dependent synthetase/ligase" evidence="3">
    <location>
        <begin position="20"/>
        <end position="407"/>
    </location>
</feature>
<dbReference type="PROSITE" id="PS00455">
    <property type="entry name" value="AMP_BINDING"/>
    <property type="match status" value="1"/>
</dbReference>
<dbReference type="InterPro" id="IPR020845">
    <property type="entry name" value="AMP-binding_CS"/>
</dbReference>
<dbReference type="STRING" id="1192034.CAP_0564"/>
<proteinExistence type="inferred from homology"/>
<dbReference type="InterPro" id="IPR000873">
    <property type="entry name" value="AMP-dep_synth/lig_dom"/>
</dbReference>
<gene>
    <name evidence="4" type="ORF">CAP_0564</name>
</gene>
<dbReference type="AlphaFoldDB" id="A0A017SU39"/>
<comment type="caution">
    <text evidence="4">The sequence shown here is derived from an EMBL/GenBank/DDBJ whole genome shotgun (WGS) entry which is preliminary data.</text>
</comment>